<dbReference type="CDD" id="cd00201">
    <property type="entry name" value="WW"/>
    <property type="match status" value="1"/>
</dbReference>
<gene>
    <name evidence="3" type="ORF">PGLA1383_LOCUS45536</name>
</gene>
<dbReference type="PROSITE" id="PS50020">
    <property type="entry name" value="WW_DOMAIN_2"/>
    <property type="match status" value="1"/>
</dbReference>
<dbReference type="SUPFAM" id="SSF51045">
    <property type="entry name" value="WW domain"/>
    <property type="match status" value="1"/>
</dbReference>
<dbReference type="Proteomes" id="UP000654075">
    <property type="component" value="Unassembled WGS sequence"/>
</dbReference>
<evidence type="ECO:0000313" key="3">
    <source>
        <dbReference type="EMBL" id="CAE8628940.1"/>
    </source>
</evidence>
<comment type="caution">
    <text evidence="3">The sequence shown here is derived from an EMBL/GenBank/DDBJ whole genome shotgun (WGS) entry which is preliminary data.</text>
</comment>
<dbReference type="InterPro" id="IPR001202">
    <property type="entry name" value="WW_dom"/>
</dbReference>
<feature type="region of interest" description="Disordered" evidence="1">
    <location>
        <begin position="1"/>
        <end position="25"/>
    </location>
</feature>
<keyword evidence="4" id="KW-1185">Reference proteome</keyword>
<dbReference type="Pfam" id="PF00397">
    <property type="entry name" value="WW"/>
    <property type="match status" value="1"/>
</dbReference>
<dbReference type="EMBL" id="CAJNNV010029554">
    <property type="protein sequence ID" value="CAE8628940.1"/>
    <property type="molecule type" value="Genomic_DNA"/>
</dbReference>
<accession>A0A813GQ68</accession>
<dbReference type="AlphaFoldDB" id="A0A813GQ68"/>
<dbReference type="Gene3D" id="2.20.70.10">
    <property type="match status" value="1"/>
</dbReference>
<proteinExistence type="predicted"/>
<evidence type="ECO:0000313" key="4">
    <source>
        <dbReference type="Proteomes" id="UP000654075"/>
    </source>
</evidence>
<reference evidence="3" key="1">
    <citation type="submission" date="2021-02" db="EMBL/GenBank/DDBJ databases">
        <authorList>
            <person name="Dougan E. K."/>
            <person name="Rhodes N."/>
            <person name="Thang M."/>
            <person name="Chan C."/>
        </authorList>
    </citation>
    <scope>NUCLEOTIDE SEQUENCE</scope>
</reference>
<feature type="non-terminal residue" evidence="3">
    <location>
        <position position="1"/>
    </location>
</feature>
<organism evidence="3 4">
    <name type="scientific">Polarella glacialis</name>
    <name type="common">Dinoflagellate</name>
    <dbReference type="NCBI Taxonomy" id="89957"/>
    <lineage>
        <taxon>Eukaryota</taxon>
        <taxon>Sar</taxon>
        <taxon>Alveolata</taxon>
        <taxon>Dinophyceae</taxon>
        <taxon>Suessiales</taxon>
        <taxon>Suessiaceae</taxon>
        <taxon>Polarella</taxon>
    </lineage>
</organism>
<feature type="domain" description="WW" evidence="2">
    <location>
        <begin position="21"/>
        <end position="53"/>
    </location>
</feature>
<protein>
    <recommendedName>
        <fullName evidence="2">WW domain-containing protein</fullName>
    </recommendedName>
</protein>
<name>A0A813GQ68_POLGL</name>
<evidence type="ECO:0000256" key="1">
    <source>
        <dbReference type="SAM" id="MobiDB-lite"/>
    </source>
</evidence>
<evidence type="ECO:0000259" key="2">
    <source>
        <dbReference type="PROSITE" id="PS50020"/>
    </source>
</evidence>
<feature type="compositionally biased region" description="Acidic residues" evidence="1">
    <location>
        <begin position="7"/>
        <end position="17"/>
    </location>
</feature>
<dbReference type="PROSITE" id="PS01159">
    <property type="entry name" value="WW_DOMAIN_1"/>
    <property type="match status" value="1"/>
</dbReference>
<sequence>MPVDDTLASEEEQEKEEEAPPRVQHPWVEVESDDGLYFFNEVTGKSRWDPPLLGREWDDAGEDDALAAADDADAVVEFQGLEEEVFGARPELSFSEVSAEGGGSEASGVLLKAVVPMSSTLQVLQTGVQAVLSCAPGVLFRIQAVVESVADPGTVAEGTEVPPEGSAFVVLAAQDPGWPGLEDTENDGTLTVLLAASDLEEACFSAIHALARDASQADDAQAEAQSWSSIEVLSHLQDMSPELAGEMTEDDLEPALESSALLEVSFGDDGEQRISSASSSSPLEESTLRAFSSCVQRRHSSRANATDRRWSCISEELAKVLGPRDEDFDRRLLQSSPHFAFSQ</sequence>
<dbReference type="InterPro" id="IPR036020">
    <property type="entry name" value="WW_dom_sf"/>
</dbReference>